<gene>
    <name evidence="2" type="ORF">FHR97_003847</name>
</gene>
<dbReference type="AlphaFoldDB" id="A0A7W5HMR9"/>
<dbReference type="PROSITE" id="PS51257">
    <property type="entry name" value="PROKAR_LIPOPROTEIN"/>
    <property type="match status" value="1"/>
</dbReference>
<name>A0A7W5HMR9_9GAMM</name>
<feature type="signal peptide" evidence="1">
    <location>
        <begin position="1"/>
        <end position="20"/>
    </location>
</feature>
<comment type="caution">
    <text evidence="2">The sequence shown here is derived from an EMBL/GenBank/DDBJ whole genome shotgun (WGS) entry which is preliminary data.</text>
</comment>
<protein>
    <submittedName>
        <fullName evidence="2">PBP1b-binding outer membrane lipoprotein LpoB</fullName>
    </submittedName>
</protein>
<organism evidence="2 3">
    <name type="scientific">Halomonas stenophila</name>
    <dbReference type="NCBI Taxonomy" id="795312"/>
    <lineage>
        <taxon>Bacteria</taxon>
        <taxon>Pseudomonadati</taxon>
        <taxon>Pseudomonadota</taxon>
        <taxon>Gammaproteobacteria</taxon>
        <taxon>Oceanospirillales</taxon>
        <taxon>Halomonadaceae</taxon>
        <taxon>Halomonas</taxon>
    </lineage>
</organism>
<dbReference type="Proteomes" id="UP000518892">
    <property type="component" value="Unassembled WGS sequence"/>
</dbReference>
<reference evidence="2 3" key="1">
    <citation type="submission" date="2020-08" db="EMBL/GenBank/DDBJ databases">
        <title>Genomic Encyclopedia of Type Strains, Phase III (KMG-III): the genomes of soil and plant-associated and newly described type strains.</title>
        <authorList>
            <person name="Whitman W."/>
        </authorList>
    </citation>
    <scope>NUCLEOTIDE SEQUENCE [LARGE SCALE GENOMIC DNA]</scope>
    <source>
        <strain evidence="2 3">CECT 7744</strain>
    </source>
</reference>
<keyword evidence="1" id="KW-0732">Signal</keyword>
<sequence length="45" mass="4980">MNIKTLTTALLMALMLGGCASQGSSDMHYPMGSDDYTDAMEPWWH</sequence>
<proteinExistence type="predicted"/>
<evidence type="ECO:0000256" key="1">
    <source>
        <dbReference type="SAM" id="SignalP"/>
    </source>
</evidence>
<keyword evidence="2" id="KW-0449">Lipoprotein</keyword>
<keyword evidence="3" id="KW-1185">Reference proteome</keyword>
<accession>A0A7W5HMR9</accession>
<evidence type="ECO:0000313" key="2">
    <source>
        <dbReference type="EMBL" id="MBB3232966.1"/>
    </source>
</evidence>
<evidence type="ECO:0000313" key="3">
    <source>
        <dbReference type="Proteomes" id="UP000518892"/>
    </source>
</evidence>
<feature type="chain" id="PRO_5031556575" evidence="1">
    <location>
        <begin position="21"/>
        <end position="45"/>
    </location>
</feature>
<dbReference type="RefSeq" id="WP_183385386.1">
    <property type="nucleotide sequence ID" value="NZ_JACHXR010000018.1"/>
</dbReference>
<dbReference type="EMBL" id="JACHXR010000018">
    <property type="protein sequence ID" value="MBB3232966.1"/>
    <property type="molecule type" value="Genomic_DNA"/>
</dbReference>